<reference evidence="1 2" key="1">
    <citation type="submission" date="2021-03" db="EMBL/GenBank/DDBJ databases">
        <title>Sequencing the genomes of 1000 actinobacteria strains.</title>
        <authorList>
            <person name="Klenk H.-P."/>
        </authorList>
    </citation>
    <scope>NUCLEOTIDE SEQUENCE [LARGE SCALE GENOMIC DNA]</scope>
    <source>
        <strain evidence="1 2">DSM 46670</strain>
    </source>
</reference>
<accession>A0ABS4TUU2</accession>
<evidence type="ECO:0008006" key="3">
    <source>
        <dbReference type="Google" id="ProtNLM"/>
    </source>
</evidence>
<dbReference type="Proteomes" id="UP001519332">
    <property type="component" value="Unassembled WGS sequence"/>
</dbReference>
<evidence type="ECO:0000313" key="2">
    <source>
        <dbReference type="Proteomes" id="UP001519332"/>
    </source>
</evidence>
<sequence>MPGISLNIIRVGSENFSAADLTTINNAIGTLRGIYASIGLTLRRVEHYIIPLASANGRDVIDNDGEAETLTDEWTVANNAVDVFFVRLYVGSVAGLSPVPGPCDKNAKGMDGTVCELIGGTTGQVLAHEVGHYLGLSHVTGDSSNLMFPSVPNGGLLTAAQGNTMRSHCFIEP</sequence>
<evidence type="ECO:0000313" key="1">
    <source>
        <dbReference type="EMBL" id="MBP2328157.1"/>
    </source>
</evidence>
<dbReference type="RefSeq" id="WP_209645208.1">
    <property type="nucleotide sequence ID" value="NZ_JAGINW010000001.1"/>
</dbReference>
<organism evidence="1 2">
    <name type="scientific">Kibdelosporangium banguiense</name>
    <dbReference type="NCBI Taxonomy" id="1365924"/>
    <lineage>
        <taxon>Bacteria</taxon>
        <taxon>Bacillati</taxon>
        <taxon>Actinomycetota</taxon>
        <taxon>Actinomycetes</taxon>
        <taxon>Pseudonocardiales</taxon>
        <taxon>Pseudonocardiaceae</taxon>
        <taxon>Kibdelosporangium</taxon>
    </lineage>
</organism>
<dbReference type="Gene3D" id="3.40.390.10">
    <property type="entry name" value="Collagenase (Catalytic Domain)"/>
    <property type="match status" value="1"/>
</dbReference>
<keyword evidence="2" id="KW-1185">Reference proteome</keyword>
<protein>
    <recommendedName>
        <fullName evidence="3">Peptidase M10 metallopeptidase domain-containing protein</fullName>
    </recommendedName>
</protein>
<dbReference type="InterPro" id="IPR024079">
    <property type="entry name" value="MetalloPept_cat_dom_sf"/>
</dbReference>
<proteinExistence type="predicted"/>
<dbReference type="EMBL" id="JAGINW010000001">
    <property type="protein sequence ID" value="MBP2328157.1"/>
    <property type="molecule type" value="Genomic_DNA"/>
</dbReference>
<gene>
    <name evidence="1" type="ORF">JOF56_008542</name>
</gene>
<dbReference type="Pfam" id="PF13582">
    <property type="entry name" value="Reprolysin_3"/>
    <property type="match status" value="1"/>
</dbReference>
<name>A0ABS4TUU2_9PSEU</name>
<dbReference type="SUPFAM" id="SSF55486">
    <property type="entry name" value="Metalloproteases ('zincins'), catalytic domain"/>
    <property type="match status" value="1"/>
</dbReference>
<comment type="caution">
    <text evidence="1">The sequence shown here is derived from an EMBL/GenBank/DDBJ whole genome shotgun (WGS) entry which is preliminary data.</text>
</comment>